<organism evidence="1 2">
    <name type="scientific">Cytospora mali</name>
    <name type="common">Apple Valsa canker fungus</name>
    <name type="synonym">Valsa mali</name>
    <dbReference type="NCBI Taxonomy" id="578113"/>
    <lineage>
        <taxon>Eukaryota</taxon>
        <taxon>Fungi</taxon>
        <taxon>Dikarya</taxon>
        <taxon>Ascomycota</taxon>
        <taxon>Pezizomycotina</taxon>
        <taxon>Sordariomycetes</taxon>
        <taxon>Sordariomycetidae</taxon>
        <taxon>Diaporthales</taxon>
        <taxon>Cytosporaceae</taxon>
        <taxon>Cytospora</taxon>
    </lineage>
</organism>
<reference evidence="2" key="1">
    <citation type="submission" date="2014-12" db="EMBL/GenBank/DDBJ databases">
        <title>Genome Sequence of Valsa Canker Pathogens Uncovers a Specific Adaption of Colonization on Woody Bark.</title>
        <authorList>
            <person name="Yin Z."/>
            <person name="Liu H."/>
            <person name="Gao X."/>
            <person name="Li Z."/>
            <person name="Song N."/>
            <person name="Ke X."/>
            <person name="Dai Q."/>
            <person name="Wu Y."/>
            <person name="Sun Y."/>
            <person name="Xu J.-R."/>
            <person name="Kang Z.K."/>
            <person name="Wang L."/>
            <person name="Huang L."/>
        </authorList>
    </citation>
    <scope>NUCLEOTIDE SEQUENCE [LARGE SCALE GENOMIC DNA]</scope>
    <source>
        <strain evidence="2">SXYL134</strain>
    </source>
</reference>
<accession>A0A194UQE9</accession>
<dbReference type="Proteomes" id="UP000078576">
    <property type="component" value="Unassembled WGS sequence"/>
</dbReference>
<proteinExistence type="predicted"/>
<dbReference type="EMBL" id="KN714671">
    <property type="protein sequence ID" value="KUI53900.1"/>
    <property type="molecule type" value="Genomic_DNA"/>
</dbReference>
<keyword evidence="2" id="KW-1185">Reference proteome</keyword>
<sequence length="357" mass="37811">MSRLFRSPQSSTPKNAFASFLGSQDRSETAKVTRLLRCALDTLGMWVTVLIVLVHRTAIAKCSSSSVRDVDCVRRWQKLAKGLESLGIFCPVLFGELDSELDVKVAEVVMTLDLAVVQKVVIFPGEAGVRLLLNLENDVAGHYARGLVTLATELNASTALDTTVDIDVKNLSVHNSLLSAALLAAILVLDDLTLTVTVRASGLEALDHRTHLSHHSLHTVSITASTFANSALLASATLALGADDGALKCQLRDLSAVDILERNLVGMVNCASLGRAPVWHTTAEHATQATAKATTTTKELSEQILSSHAAAASCATLQACLTILVVDLALLGVGQDFVGVRNLFELVFGLGVVGVLV</sequence>
<evidence type="ECO:0000313" key="1">
    <source>
        <dbReference type="EMBL" id="KUI53900.1"/>
    </source>
</evidence>
<dbReference type="AlphaFoldDB" id="A0A194UQE9"/>
<name>A0A194UQE9_CYTMA</name>
<gene>
    <name evidence="1" type="ORF">VP1G_10625</name>
</gene>
<evidence type="ECO:0000313" key="2">
    <source>
        <dbReference type="Proteomes" id="UP000078576"/>
    </source>
</evidence>
<protein>
    <submittedName>
        <fullName evidence="1">Uncharacterized protein</fullName>
    </submittedName>
</protein>